<gene>
    <name evidence="1" type="ORF">OCBIM_22020312mg</name>
</gene>
<sequence>MVDRMHFMHARSTTSLSSPVRFLGGKLTNKGDKEMHDKCPGMVEDKFCISGERIVEVYMGQCRFAC</sequence>
<proteinExistence type="predicted"/>
<name>A0A0L8H840_OCTBM</name>
<evidence type="ECO:0000313" key="1">
    <source>
        <dbReference type="EMBL" id="KOF85451.1"/>
    </source>
</evidence>
<reference evidence="1" key="1">
    <citation type="submission" date="2015-07" db="EMBL/GenBank/DDBJ databases">
        <title>MeaNS - Measles Nucleotide Surveillance Program.</title>
        <authorList>
            <person name="Tran T."/>
            <person name="Druce J."/>
        </authorList>
    </citation>
    <scope>NUCLEOTIDE SEQUENCE</scope>
    <source>
        <strain evidence="1">UCB-OBI-ISO-001</strain>
        <tissue evidence="1">Gonad</tissue>
    </source>
</reference>
<dbReference type="AlphaFoldDB" id="A0A0L8H840"/>
<protein>
    <submittedName>
        <fullName evidence="1">Uncharacterized protein</fullName>
    </submittedName>
</protein>
<accession>A0A0L8H840</accession>
<organism evidence="1">
    <name type="scientific">Octopus bimaculoides</name>
    <name type="common">California two-spotted octopus</name>
    <dbReference type="NCBI Taxonomy" id="37653"/>
    <lineage>
        <taxon>Eukaryota</taxon>
        <taxon>Metazoa</taxon>
        <taxon>Spiralia</taxon>
        <taxon>Lophotrochozoa</taxon>
        <taxon>Mollusca</taxon>
        <taxon>Cephalopoda</taxon>
        <taxon>Coleoidea</taxon>
        <taxon>Octopodiformes</taxon>
        <taxon>Octopoda</taxon>
        <taxon>Incirrata</taxon>
        <taxon>Octopodidae</taxon>
        <taxon>Octopus</taxon>
    </lineage>
</organism>
<dbReference type="EMBL" id="KQ418888">
    <property type="protein sequence ID" value="KOF85451.1"/>
    <property type="molecule type" value="Genomic_DNA"/>
</dbReference>